<organism evidence="1 2">
    <name type="scientific">Paramuricea clavata</name>
    <name type="common">Red gorgonian</name>
    <name type="synonym">Violescent sea-whip</name>
    <dbReference type="NCBI Taxonomy" id="317549"/>
    <lineage>
        <taxon>Eukaryota</taxon>
        <taxon>Metazoa</taxon>
        <taxon>Cnidaria</taxon>
        <taxon>Anthozoa</taxon>
        <taxon>Octocorallia</taxon>
        <taxon>Malacalcyonacea</taxon>
        <taxon>Plexauridae</taxon>
        <taxon>Paramuricea</taxon>
    </lineage>
</organism>
<proteinExistence type="predicted"/>
<sequence length="224" mass="25324">MTSYKVSAKSEKRALRKVQRGLKTLVTSPTYYNSLAYRKVQLTFWLVGRIQRATMGASKSKASKDKPRMVTKAKKEQTKHVRLLVLHKNSQQPQPGTDNFCDALNTYPPPGSIKVAPSNVKILQIPDAGHFSESMKNEIRPWISEWLNQDRVVLVCKLTDCDLQSLKRGTNFENDNRIIVFRFTNPPVNFPICICVDVDFYTATEGDMKEKLDELAATIMAGGN</sequence>
<dbReference type="OrthoDB" id="5974611at2759"/>
<keyword evidence="2" id="KW-1185">Reference proteome</keyword>
<evidence type="ECO:0000313" key="1">
    <source>
        <dbReference type="EMBL" id="CAB3977506.1"/>
    </source>
</evidence>
<gene>
    <name evidence="1" type="ORF">PACLA_8A055148</name>
</gene>
<dbReference type="Proteomes" id="UP001152795">
    <property type="component" value="Unassembled WGS sequence"/>
</dbReference>
<evidence type="ECO:0000313" key="2">
    <source>
        <dbReference type="Proteomes" id="UP001152795"/>
    </source>
</evidence>
<comment type="caution">
    <text evidence="1">The sequence shown here is derived from an EMBL/GenBank/DDBJ whole genome shotgun (WGS) entry which is preliminary data.</text>
</comment>
<reference evidence="1" key="1">
    <citation type="submission" date="2020-04" db="EMBL/GenBank/DDBJ databases">
        <authorList>
            <person name="Alioto T."/>
            <person name="Alioto T."/>
            <person name="Gomez Garrido J."/>
        </authorList>
    </citation>
    <scope>NUCLEOTIDE SEQUENCE</scope>
    <source>
        <strain evidence="1">A484AB</strain>
    </source>
</reference>
<protein>
    <submittedName>
        <fullName evidence="1">Uncharacterized protein</fullName>
    </submittedName>
</protein>
<dbReference type="AlphaFoldDB" id="A0A6S7FNS5"/>
<dbReference type="EMBL" id="CACRXK020000051">
    <property type="protein sequence ID" value="CAB3977506.1"/>
    <property type="molecule type" value="Genomic_DNA"/>
</dbReference>
<name>A0A6S7FNS5_PARCT</name>
<accession>A0A6S7FNS5</accession>